<reference evidence="2 4" key="1">
    <citation type="journal article" date="2014" name="BMC Genomics">
        <title>Genome sequence of Anopheles sinensis provides insight into genetics basis of mosquito competence for malaria parasites.</title>
        <authorList>
            <person name="Zhou D."/>
            <person name="Zhang D."/>
            <person name="Ding G."/>
            <person name="Shi L."/>
            <person name="Hou Q."/>
            <person name="Ye Y."/>
            <person name="Xu Y."/>
            <person name="Zhou H."/>
            <person name="Xiong C."/>
            <person name="Li S."/>
            <person name="Yu J."/>
            <person name="Hong S."/>
            <person name="Yu X."/>
            <person name="Zou P."/>
            <person name="Chen C."/>
            <person name="Chang X."/>
            <person name="Wang W."/>
            <person name="Lv Y."/>
            <person name="Sun Y."/>
            <person name="Ma L."/>
            <person name="Shen B."/>
            <person name="Zhu C."/>
        </authorList>
    </citation>
    <scope>NUCLEOTIDE SEQUENCE [LARGE SCALE GENOMIC DNA]</scope>
</reference>
<accession>A0A084WJW9</accession>
<evidence type="ECO:0000256" key="1">
    <source>
        <dbReference type="SAM" id="MobiDB-lite"/>
    </source>
</evidence>
<reference evidence="3" key="2">
    <citation type="submission" date="2020-05" db="UniProtKB">
        <authorList>
            <consortium name="EnsemblMetazoa"/>
        </authorList>
    </citation>
    <scope>IDENTIFICATION</scope>
</reference>
<evidence type="ECO:0000313" key="2">
    <source>
        <dbReference type="EMBL" id="KFB50513.1"/>
    </source>
</evidence>
<keyword evidence="4" id="KW-1185">Reference proteome</keyword>
<sequence>MPGGSGMALELVPLRPSADHRGALPSTRTRPRGTTGNEQRKISTLDVVKWCSMFGIESPQDTQLCAGRVPGICPRYQRHRLQKLEE</sequence>
<feature type="region of interest" description="Disordered" evidence="1">
    <location>
        <begin position="1"/>
        <end position="39"/>
    </location>
</feature>
<dbReference type="VEuPathDB" id="VectorBase:ASIC018553"/>
<gene>
    <name evidence="2" type="ORF">ZHAS_00018553</name>
</gene>
<organism evidence="2">
    <name type="scientific">Anopheles sinensis</name>
    <name type="common">Mosquito</name>
    <dbReference type="NCBI Taxonomy" id="74873"/>
    <lineage>
        <taxon>Eukaryota</taxon>
        <taxon>Metazoa</taxon>
        <taxon>Ecdysozoa</taxon>
        <taxon>Arthropoda</taxon>
        <taxon>Hexapoda</taxon>
        <taxon>Insecta</taxon>
        <taxon>Pterygota</taxon>
        <taxon>Neoptera</taxon>
        <taxon>Endopterygota</taxon>
        <taxon>Diptera</taxon>
        <taxon>Nematocera</taxon>
        <taxon>Culicoidea</taxon>
        <taxon>Culicidae</taxon>
        <taxon>Anophelinae</taxon>
        <taxon>Anopheles</taxon>
    </lineage>
</organism>
<evidence type="ECO:0000313" key="4">
    <source>
        <dbReference type="Proteomes" id="UP000030765"/>
    </source>
</evidence>
<dbReference type="EnsemblMetazoa" id="ASIC018553-RA">
    <property type="protein sequence ID" value="ASIC018553-PA"/>
    <property type="gene ID" value="ASIC018553"/>
</dbReference>
<dbReference type="EMBL" id="ATLV01024081">
    <property type="status" value="NOT_ANNOTATED_CDS"/>
    <property type="molecule type" value="Genomic_DNA"/>
</dbReference>
<protein>
    <submittedName>
        <fullName evidence="2 3">Signal peptide protein</fullName>
    </submittedName>
</protein>
<dbReference type="AlphaFoldDB" id="A0A084WJW9"/>
<dbReference type="Proteomes" id="UP000030765">
    <property type="component" value="Unassembled WGS sequence"/>
</dbReference>
<proteinExistence type="predicted"/>
<name>A0A084WJW9_ANOSI</name>
<dbReference type="EMBL" id="KE525348">
    <property type="protein sequence ID" value="KFB50513.1"/>
    <property type="molecule type" value="Genomic_DNA"/>
</dbReference>
<evidence type="ECO:0000313" key="3">
    <source>
        <dbReference type="EnsemblMetazoa" id="ASIC018553-PA"/>
    </source>
</evidence>